<feature type="transmembrane region" description="Helical" evidence="1">
    <location>
        <begin position="91"/>
        <end position="112"/>
    </location>
</feature>
<evidence type="ECO:0000313" key="3">
    <source>
        <dbReference type="Proteomes" id="UP001430360"/>
    </source>
</evidence>
<organism evidence="2 3">
    <name type="scientific">Luteimonas fraxinea</name>
    <dbReference type="NCBI Taxonomy" id="2901869"/>
    <lineage>
        <taxon>Bacteria</taxon>
        <taxon>Pseudomonadati</taxon>
        <taxon>Pseudomonadota</taxon>
        <taxon>Gammaproteobacteria</taxon>
        <taxon>Lysobacterales</taxon>
        <taxon>Lysobacteraceae</taxon>
        <taxon>Luteimonas</taxon>
    </lineage>
</organism>
<reference evidence="2" key="1">
    <citation type="submission" date="2021-12" db="EMBL/GenBank/DDBJ databases">
        <authorList>
            <person name="Ulrich A."/>
        </authorList>
    </citation>
    <scope>NUCLEOTIDE SEQUENCE</scope>
    <source>
        <strain evidence="2">A1P009</strain>
    </source>
</reference>
<keyword evidence="1" id="KW-0472">Membrane</keyword>
<keyword evidence="1" id="KW-0812">Transmembrane</keyword>
<protein>
    <recommendedName>
        <fullName evidence="4">Serine protease</fullName>
    </recommendedName>
</protein>
<dbReference type="Proteomes" id="UP001430360">
    <property type="component" value="Unassembled WGS sequence"/>
</dbReference>
<dbReference type="EMBL" id="JAJQKU010000004">
    <property type="protein sequence ID" value="MCD9098070.1"/>
    <property type="molecule type" value="Genomic_DNA"/>
</dbReference>
<evidence type="ECO:0000256" key="1">
    <source>
        <dbReference type="SAM" id="Phobius"/>
    </source>
</evidence>
<dbReference type="RefSeq" id="WP_232137238.1">
    <property type="nucleotide sequence ID" value="NZ_JAJQKU010000004.1"/>
</dbReference>
<evidence type="ECO:0008006" key="4">
    <source>
        <dbReference type="Google" id="ProtNLM"/>
    </source>
</evidence>
<reference evidence="2" key="2">
    <citation type="journal article" date="2022" name="Syst. Appl. Microbiol.">
        <title>Physiological and genomic characterisation of Luteimonas fraxinea sp. nov., a bacterial species associated with trees tolerant to ash dieback.</title>
        <authorList>
            <person name="Ulrich K."/>
            <person name="Becker R."/>
            <person name="Behrendt U."/>
            <person name="Kube M."/>
            <person name="Schneck V."/>
            <person name="Ulrich A."/>
        </authorList>
    </citation>
    <scope>NUCLEOTIDE SEQUENCE</scope>
    <source>
        <strain evidence="2">A1P009</strain>
    </source>
</reference>
<comment type="caution">
    <text evidence="2">The sequence shown here is derived from an EMBL/GenBank/DDBJ whole genome shotgun (WGS) entry which is preliminary data.</text>
</comment>
<feature type="transmembrane region" description="Helical" evidence="1">
    <location>
        <begin position="21"/>
        <end position="46"/>
    </location>
</feature>
<evidence type="ECO:0000313" key="2">
    <source>
        <dbReference type="EMBL" id="MCD9098070.1"/>
    </source>
</evidence>
<keyword evidence="1" id="KW-1133">Transmembrane helix</keyword>
<proteinExistence type="predicted"/>
<gene>
    <name evidence="2" type="ORF">LTT95_14085</name>
</gene>
<name>A0ABS8UEZ2_9GAMM</name>
<keyword evidence="3" id="KW-1185">Reference proteome</keyword>
<sequence>MTEAPAAISTPPRQPRSRSVWINRATSLTALVVAVGTLLGFCLHLTGHVAHITDLGNWGVQSDLFPRPAEWTIINGYYAIFSETARTLSDMPWSLIVTVCLAIAFAILVHRLPAPKKRALITDRLPNWLKNTIAAIALSALWMTAIFYLLLIVLMIAIIPAAVGQRAGEDTAAQNLARYRSSENLTDPDELWRGGELLMQGHIIAASTDLVALFDTELDQVRIIDRAGIEIRSRPRKSAK</sequence>
<feature type="transmembrane region" description="Helical" evidence="1">
    <location>
        <begin position="133"/>
        <end position="159"/>
    </location>
</feature>
<accession>A0ABS8UEZ2</accession>